<proteinExistence type="predicted"/>
<evidence type="ECO:0000313" key="2">
    <source>
        <dbReference type="EMBL" id="UTX43631.1"/>
    </source>
</evidence>
<protein>
    <submittedName>
        <fullName evidence="2">Uncharacterized protein</fullName>
    </submittedName>
</protein>
<keyword evidence="1" id="KW-1133">Transmembrane helix</keyword>
<feature type="transmembrane region" description="Helical" evidence="1">
    <location>
        <begin position="174"/>
        <end position="193"/>
    </location>
</feature>
<organism evidence="2 3">
    <name type="scientific">Encephalitozoon hellem</name>
    <name type="common">Microsporidian parasite</name>
    <dbReference type="NCBI Taxonomy" id="27973"/>
    <lineage>
        <taxon>Eukaryota</taxon>
        <taxon>Fungi</taxon>
        <taxon>Fungi incertae sedis</taxon>
        <taxon>Microsporidia</taxon>
        <taxon>Unikaryonidae</taxon>
        <taxon>Encephalitozoon</taxon>
    </lineage>
</organism>
<name>A0A9Q9C3S9_ENCHE</name>
<keyword evidence="1" id="KW-0472">Membrane</keyword>
<dbReference type="Proteomes" id="UP001059546">
    <property type="component" value="Chromosome VII"/>
</dbReference>
<evidence type="ECO:0000313" key="3">
    <source>
        <dbReference type="Proteomes" id="UP001059546"/>
    </source>
</evidence>
<dbReference type="AlphaFoldDB" id="A0A9Q9C3S9"/>
<keyword evidence="1" id="KW-0812">Transmembrane</keyword>
<evidence type="ECO:0000256" key="1">
    <source>
        <dbReference type="SAM" id="Phobius"/>
    </source>
</evidence>
<reference evidence="2" key="1">
    <citation type="submission" date="2022-10" db="EMBL/GenBank/DDBJ databases">
        <title>Encephalitozoon hellem ATCC 50604 Complete Genome.</title>
        <authorList>
            <person name="Mascarenhas dos Santos A.C."/>
            <person name="Julian A.T."/>
            <person name="Pombert J.-F."/>
        </authorList>
    </citation>
    <scope>NUCLEOTIDE SEQUENCE</scope>
    <source>
        <strain evidence="2">ATCC 50604</strain>
    </source>
</reference>
<gene>
    <name evidence="2" type="ORF">GPU96_07g13950</name>
</gene>
<sequence>MAEKDIQSLIEEEKAIRRDLEVCEETLENIGALAIRIQSFSRSVSCLDPEDPETEMLSKQADLFNKSISRLGSRRSKRRNAIREEMAKSKASTEKEYMENTSIPQPISDDDFFSSSTKRINDVLMNAMDAFETVKRQNVYINRTSERIRAGLSRIGLSKQLIDQIDKRYLSDRVLFMGGIVLLVIMFFLLRFFL</sequence>
<dbReference type="EMBL" id="CP075153">
    <property type="protein sequence ID" value="UTX43631.1"/>
    <property type="molecule type" value="Genomic_DNA"/>
</dbReference>
<accession>A0A9Q9C3S9</accession>